<organism evidence="2">
    <name type="scientific">uncultured Solirubrobacterales bacterium</name>
    <dbReference type="NCBI Taxonomy" id="768556"/>
    <lineage>
        <taxon>Bacteria</taxon>
        <taxon>Bacillati</taxon>
        <taxon>Actinomycetota</taxon>
        <taxon>Thermoleophilia</taxon>
        <taxon>Solirubrobacterales</taxon>
        <taxon>environmental samples</taxon>
    </lineage>
</organism>
<accession>A0A6J4TJ35</accession>
<dbReference type="EMBL" id="CADCVU010000228">
    <property type="protein sequence ID" value="CAA9523405.1"/>
    <property type="molecule type" value="Genomic_DNA"/>
</dbReference>
<protein>
    <submittedName>
        <fullName evidence="2">Uncharacterized protein</fullName>
    </submittedName>
</protein>
<proteinExistence type="predicted"/>
<feature type="region of interest" description="Disordered" evidence="1">
    <location>
        <begin position="98"/>
        <end position="121"/>
    </location>
</feature>
<gene>
    <name evidence="2" type="ORF">AVDCRST_MAG45-2650</name>
</gene>
<evidence type="ECO:0000256" key="1">
    <source>
        <dbReference type="SAM" id="MobiDB-lite"/>
    </source>
</evidence>
<dbReference type="AlphaFoldDB" id="A0A6J4TJ35"/>
<sequence>MARARYRLKVRAGSRVERRRFSDRDAALDALEARAGSLAEGANAGLIDLRARQFEPVAQVVARLELAGPARLRAGLDVRGDGSVEGYTGTLRRQVIEQRPGESPYDALRRAVAEPGGERSL</sequence>
<name>A0A6J4TJ35_9ACTN</name>
<reference evidence="2" key="1">
    <citation type="submission" date="2020-02" db="EMBL/GenBank/DDBJ databases">
        <authorList>
            <person name="Meier V. D."/>
        </authorList>
    </citation>
    <scope>NUCLEOTIDE SEQUENCE</scope>
    <source>
        <strain evidence="2">AVDCRST_MAG45</strain>
    </source>
</reference>
<feature type="compositionally biased region" description="Basic and acidic residues" evidence="1">
    <location>
        <begin position="107"/>
        <end position="121"/>
    </location>
</feature>
<evidence type="ECO:0000313" key="2">
    <source>
        <dbReference type="EMBL" id="CAA9523405.1"/>
    </source>
</evidence>